<dbReference type="PROSITE" id="PS51740">
    <property type="entry name" value="SPOVT_ABRB"/>
    <property type="match status" value="1"/>
</dbReference>
<dbReference type="SUPFAM" id="SSF52540">
    <property type="entry name" value="P-loop containing nucleoside triphosphate hydrolases"/>
    <property type="match status" value="1"/>
</dbReference>
<dbReference type="RefSeq" id="WP_344531876.1">
    <property type="nucleotide sequence ID" value="NZ_BAAAPE010000013.1"/>
</dbReference>
<dbReference type="GO" id="GO:0005524">
    <property type="term" value="F:ATP binding"/>
    <property type="evidence" value="ECO:0007669"/>
    <property type="project" value="UniProtKB-KW"/>
</dbReference>
<dbReference type="Proteomes" id="UP001500016">
    <property type="component" value="Unassembled WGS sequence"/>
</dbReference>
<protein>
    <submittedName>
        <fullName evidence="8">ABC transporter ATP-binding protein</fullName>
    </submittedName>
</protein>
<keyword evidence="1" id="KW-0813">Transport</keyword>
<evidence type="ECO:0000256" key="2">
    <source>
        <dbReference type="ARBA" id="ARBA00022741"/>
    </source>
</evidence>
<name>A0ABP5HXW9_9ACTN</name>
<dbReference type="SMART" id="SM00382">
    <property type="entry name" value="AAA"/>
    <property type="match status" value="1"/>
</dbReference>
<dbReference type="InterPro" id="IPR003439">
    <property type="entry name" value="ABC_transporter-like_ATP-bd"/>
</dbReference>
<dbReference type="PROSITE" id="PS00211">
    <property type="entry name" value="ABC_TRANSPORTER_1"/>
    <property type="match status" value="1"/>
</dbReference>
<feature type="domain" description="ABC transporter" evidence="6">
    <location>
        <begin position="50"/>
        <end position="296"/>
    </location>
</feature>
<dbReference type="InterPro" id="IPR003593">
    <property type="entry name" value="AAA+_ATPase"/>
</dbReference>
<dbReference type="Pfam" id="PF00005">
    <property type="entry name" value="ABC_tran"/>
    <property type="match status" value="1"/>
</dbReference>
<dbReference type="InterPro" id="IPR007159">
    <property type="entry name" value="SpoVT-AbrB_dom"/>
</dbReference>
<keyword evidence="4" id="KW-0238">DNA-binding</keyword>
<accession>A0ABP5HXW9</accession>
<evidence type="ECO:0000256" key="5">
    <source>
        <dbReference type="SAM" id="MobiDB-lite"/>
    </source>
</evidence>
<keyword evidence="3 8" id="KW-0067">ATP-binding</keyword>
<keyword evidence="2" id="KW-0547">Nucleotide-binding</keyword>
<gene>
    <name evidence="8" type="ORF">GCM10009801_53860</name>
</gene>
<evidence type="ECO:0000256" key="4">
    <source>
        <dbReference type="PROSITE-ProRule" id="PRU01076"/>
    </source>
</evidence>
<dbReference type="CDD" id="cd03255">
    <property type="entry name" value="ABC_MJ0796_LolCDE_FtsE"/>
    <property type="match status" value="1"/>
</dbReference>
<evidence type="ECO:0000259" key="7">
    <source>
        <dbReference type="PROSITE" id="PS51740"/>
    </source>
</evidence>
<keyword evidence="9" id="KW-1185">Reference proteome</keyword>
<feature type="region of interest" description="Disordered" evidence="5">
    <location>
        <begin position="329"/>
        <end position="348"/>
    </location>
</feature>
<dbReference type="InterPro" id="IPR015854">
    <property type="entry name" value="ABC_transpr_LolD-like"/>
</dbReference>
<dbReference type="PANTHER" id="PTHR24220:SF685">
    <property type="entry name" value="ABC TRANSPORTER RELATED"/>
    <property type="match status" value="1"/>
</dbReference>
<dbReference type="PROSITE" id="PS50893">
    <property type="entry name" value="ABC_TRANSPORTER_2"/>
    <property type="match status" value="1"/>
</dbReference>
<feature type="region of interest" description="Disordered" evidence="5">
    <location>
        <begin position="1"/>
        <end position="24"/>
    </location>
</feature>
<proteinExistence type="predicted"/>
<evidence type="ECO:0000256" key="3">
    <source>
        <dbReference type="ARBA" id="ARBA00022840"/>
    </source>
</evidence>
<dbReference type="Gene3D" id="3.40.50.300">
    <property type="entry name" value="P-loop containing nucleotide triphosphate hydrolases"/>
    <property type="match status" value="1"/>
</dbReference>
<sequence length="348" mass="37437">MTTGTDPVRTAGGASEARPAARAGLTDLERRAAEAARERPYGEDALIVCDRLVRIFSTDGVEVQALQGLDLLVREGELTALVGASGSGKSTLLNILAGLDTPSAGSATVAGYDLLSMNAKSRLRYRRETVGFIWQRTSRNLLPYLTAAQNVALPMRLRGGPNGERRWGRGRAERARALELLDLLGMADARDRRPAQLSGGEQQRVAIAVALANNPSVVLADEPTGELDTATAEQVFAALRRANSELGTTILVVTHDDGVSSQVSRTVSIRDGRTSTETLRRTERGEGGGESTVSREYTTIDRSGRLQLPPEFTEPLSIRDRVLLELRPDHIEVRPGDEAGAETEDEGS</sequence>
<evidence type="ECO:0000313" key="9">
    <source>
        <dbReference type="Proteomes" id="UP001500016"/>
    </source>
</evidence>
<comment type="caution">
    <text evidence="8">The sequence shown here is derived from an EMBL/GenBank/DDBJ whole genome shotgun (WGS) entry which is preliminary data.</text>
</comment>
<evidence type="ECO:0000259" key="6">
    <source>
        <dbReference type="PROSITE" id="PS50893"/>
    </source>
</evidence>
<reference evidence="9" key="1">
    <citation type="journal article" date="2019" name="Int. J. Syst. Evol. Microbiol.">
        <title>The Global Catalogue of Microorganisms (GCM) 10K type strain sequencing project: providing services to taxonomists for standard genome sequencing and annotation.</title>
        <authorList>
            <consortium name="The Broad Institute Genomics Platform"/>
            <consortium name="The Broad Institute Genome Sequencing Center for Infectious Disease"/>
            <person name="Wu L."/>
            <person name="Ma J."/>
        </authorList>
    </citation>
    <scope>NUCLEOTIDE SEQUENCE [LARGE SCALE GENOMIC DNA]</scope>
    <source>
        <strain evidence="9">JCM 15478</strain>
    </source>
</reference>
<dbReference type="PANTHER" id="PTHR24220">
    <property type="entry name" value="IMPORT ATP-BINDING PROTEIN"/>
    <property type="match status" value="1"/>
</dbReference>
<feature type="compositionally biased region" description="Acidic residues" evidence="5">
    <location>
        <begin position="339"/>
        <end position="348"/>
    </location>
</feature>
<dbReference type="EMBL" id="BAAAPE010000013">
    <property type="protein sequence ID" value="GAA2089501.1"/>
    <property type="molecule type" value="Genomic_DNA"/>
</dbReference>
<feature type="domain" description="SpoVT-AbrB" evidence="7">
    <location>
        <begin position="295"/>
        <end position="338"/>
    </location>
</feature>
<dbReference type="InterPro" id="IPR017911">
    <property type="entry name" value="MacB-like_ATP-bd"/>
</dbReference>
<organism evidence="8 9">
    <name type="scientific">Streptomyces albiaxialis</name>
    <dbReference type="NCBI Taxonomy" id="329523"/>
    <lineage>
        <taxon>Bacteria</taxon>
        <taxon>Bacillati</taxon>
        <taxon>Actinomycetota</taxon>
        <taxon>Actinomycetes</taxon>
        <taxon>Kitasatosporales</taxon>
        <taxon>Streptomycetaceae</taxon>
        <taxon>Streptomyces</taxon>
    </lineage>
</organism>
<evidence type="ECO:0000256" key="1">
    <source>
        <dbReference type="ARBA" id="ARBA00022448"/>
    </source>
</evidence>
<evidence type="ECO:0000313" key="8">
    <source>
        <dbReference type="EMBL" id="GAA2089501.1"/>
    </source>
</evidence>
<dbReference type="InterPro" id="IPR017871">
    <property type="entry name" value="ABC_transporter-like_CS"/>
</dbReference>
<dbReference type="InterPro" id="IPR027417">
    <property type="entry name" value="P-loop_NTPase"/>
</dbReference>